<feature type="domain" description="ABC transporter" evidence="5">
    <location>
        <begin position="2"/>
        <end position="236"/>
    </location>
</feature>
<evidence type="ECO:0000256" key="4">
    <source>
        <dbReference type="ARBA" id="ARBA00022840"/>
    </source>
</evidence>
<evidence type="ECO:0000313" key="7">
    <source>
        <dbReference type="Proteomes" id="UP000289411"/>
    </source>
</evidence>
<evidence type="ECO:0000256" key="3">
    <source>
        <dbReference type="ARBA" id="ARBA00022741"/>
    </source>
</evidence>
<dbReference type="Gene3D" id="3.40.50.300">
    <property type="entry name" value="P-loop containing nucleotide triphosphate hydrolases"/>
    <property type="match status" value="1"/>
</dbReference>
<dbReference type="SUPFAM" id="SSF52540">
    <property type="entry name" value="P-loop containing nucleoside triphosphate hydrolases"/>
    <property type="match status" value="1"/>
</dbReference>
<dbReference type="Pfam" id="PF00005">
    <property type="entry name" value="ABC_tran"/>
    <property type="match status" value="1"/>
</dbReference>
<dbReference type="RefSeq" id="WP_129218720.1">
    <property type="nucleotide sequence ID" value="NZ_QYBC01000006.1"/>
</dbReference>
<accession>A0A4Q2RD28</accession>
<dbReference type="AlphaFoldDB" id="A0A4Q2RD28"/>
<comment type="caution">
    <text evidence="6">The sequence shown here is derived from an EMBL/GenBank/DDBJ whole genome shotgun (WGS) entry which is preliminary data.</text>
</comment>
<evidence type="ECO:0000313" key="6">
    <source>
        <dbReference type="EMBL" id="RYB05616.1"/>
    </source>
</evidence>
<dbReference type="PANTHER" id="PTHR43117">
    <property type="entry name" value="OSMOPROTECTANT IMPORT ATP-BINDING PROTEIN OSMV"/>
    <property type="match status" value="1"/>
</dbReference>
<keyword evidence="3" id="KW-0547">Nucleotide-binding</keyword>
<evidence type="ECO:0000256" key="2">
    <source>
        <dbReference type="ARBA" id="ARBA00022448"/>
    </source>
</evidence>
<dbReference type="EMBL" id="QYBC01000006">
    <property type="protein sequence ID" value="RYB05616.1"/>
    <property type="molecule type" value="Genomic_DNA"/>
</dbReference>
<dbReference type="GO" id="GO:0005524">
    <property type="term" value="F:ATP binding"/>
    <property type="evidence" value="ECO:0007669"/>
    <property type="project" value="UniProtKB-KW"/>
</dbReference>
<evidence type="ECO:0000259" key="5">
    <source>
        <dbReference type="PROSITE" id="PS50893"/>
    </source>
</evidence>
<dbReference type="Proteomes" id="UP000289411">
    <property type="component" value="Unassembled WGS sequence"/>
</dbReference>
<dbReference type="PROSITE" id="PS00211">
    <property type="entry name" value="ABC_TRANSPORTER_1"/>
    <property type="match status" value="1"/>
</dbReference>
<gene>
    <name evidence="6" type="ORF">D3272_08380</name>
</gene>
<dbReference type="SMART" id="SM00382">
    <property type="entry name" value="AAA"/>
    <property type="match status" value="1"/>
</dbReference>
<dbReference type="PANTHER" id="PTHR43117:SF4">
    <property type="entry name" value="OSMOPROTECTANT IMPORT ATP-BINDING PROTEIN OSMV"/>
    <property type="match status" value="1"/>
</dbReference>
<keyword evidence="7" id="KW-1185">Reference proteome</keyword>
<dbReference type="OrthoDB" id="9802264at2"/>
<proteinExistence type="inferred from homology"/>
<comment type="similarity">
    <text evidence="1">Belongs to the ABC transporter superfamily.</text>
</comment>
<dbReference type="InterPro" id="IPR003593">
    <property type="entry name" value="AAA+_ATPase"/>
</dbReference>
<dbReference type="InterPro" id="IPR027417">
    <property type="entry name" value="P-loop_NTPase"/>
</dbReference>
<dbReference type="FunFam" id="3.40.50.300:FF:000425">
    <property type="entry name" value="Probable ABC transporter, ATP-binding subunit"/>
    <property type="match status" value="1"/>
</dbReference>
<dbReference type="InterPro" id="IPR003439">
    <property type="entry name" value="ABC_transporter-like_ATP-bd"/>
</dbReference>
<dbReference type="InterPro" id="IPR017871">
    <property type="entry name" value="ABC_transporter-like_CS"/>
</dbReference>
<evidence type="ECO:0000256" key="1">
    <source>
        <dbReference type="ARBA" id="ARBA00005417"/>
    </source>
</evidence>
<organism evidence="6 7">
    <name type="scientific">Lichenibacterium ramalinae</name>
    <dbReference type="NCBI Taxonomy" id="2316527"/>
    <lineage>
        <taxon>Bacteria</taxon>
        <taxon>Pseudomonadati</taxon>
        <taxon>Pseudomonadota</taxon>
        <taxon>Alphaproteobacteria</taxon>
        <taxon>Hyphomicrobiales</taxon>
        <taxon>Lichenihabitantaceae</taxon>
        <taxon>Lichenibacterium</taxon>
    </lineage>
</organism>
<keyword evidence="2" id="KW-0813">Transport</keyword>
<protein>
    <submittedName>
        <fullName evidence="6">ABC transporter ATP-binding protein</fullName>
    </submittedName>
</protein>
<sequence>MIAIESVSRRFGDTLAVDDVSLTVEAGSVTVLVGTSGSGKSTLLRMINRLIPPTAGTIRIDGRDTAAIPGEALRRGIGYVIQGYGLFPHWTVARNIATVPRLMGWDAARIARRVDDLLELFGLDPALYAGKFPHELSGGQQQRVGVARALAAEPKLLLMDEPFGALDPVIRAKAQDDLAALQRRLGITVVLVTHDMAEAIRLGDRIGVMDGGRLLQYAPPAELLSRPAPGFAERLLGGSDRPYQLLSLQTVGDVLQAGEADAGRVGGEGGGGDVDPGVAPITRHTNLRDALAALLWRRADSLPVVGADGAPRGRIALAEVLRRAGPPA</sequence>
<name>A0A4Q2RD28_9HYPH</name>
<reference evidence="6 7" key="1">
    <citation type="submission" date="2018-09" db="EMBL/GenBank/DDBJ databases">
        <authorList>
            <person name="Grouzdev D.S."/>
            <person name="Krutkina M.S."/>
        </authorList>
    </citation>
    <scope>NUCLEOTIDE SEQUENCE [LARGE SCALE GENOMIC DNA]</scope>
    <source>
        <strain evidence="6 7">RmlP001</strain>
    </source>
</reference>
<dbReference type="PROSITE" id="PS50893">
    <property type="entry name" value="ABC_TRANSPORTER_2"/>
    <property type="match status" value="1"/>
</dbReference>
<dbReference type="GO" id="GO:0016887">
    <property type="term" value="F:ATP hydrolysis activity"/>
    <property type="evidence" value="ECO:0007669"/>
    <property type="project" value="InterPro"/>
</dbReference>
<dbReference type="GO" id="GO:0015697">
    <property type="term" value="P:quaternary ammonium group transport"/>
    <property type="evidence" value="ECO:0007669"/>
    <property type="project" value="UniProtKB-ARBA"/>
</dbReference>
<keyword evidence="4 6" id="KW-0067">ATP-binding</keyword>
<reference evidence="6 7" key="2">
    <citation type="submission" date="2019-02" db="EMBL/GenBank/DDBJ databases">
        <title>'Lichenibacterium ramalinii' gen. nov. sp. nov., 'Lichenibacterium minor' gen. nov. sp. nov.</title>
        <authorList>
            <person name="Pankratov T."/>
        </authorList>
    </citation>
    <scope>NUCLEOTIDE SEQUENCE [LARGE SCALE GENOMIC DNA]</scope>
    <source>
        <strain evidence="6 7">RmlP001</strain>
    </source>
</reference>